<dbReference type="OrthoDB" id="5643872at2"/>
<proteinExistence type="predicted"/>
<dbReference type="AlphaFoldDB" id="A0A5E4PGX9"/>
<gene>
    <name evidence="2" type="ORF">AQUSIP_09030</name>
</gene>
<feature type="compositionally biased region" description="Basic and acidic residues" evidence="1">
    <location>
        <begin position="1"/>
        <end position="14"/>
    </location>
</feature>
<protein>
    <submittedName>
        <fullName evidence="2">Uncharacterized protein</fullName>
    </submittedName>
</protein>
<feature type="compositionally biased region" description="Basic and acidic residues" evidence="1">
    <location>
        <begin position="469"/>
        <end position="486"/>
    </location>
</feature>
<keyword evidence="3" id="KW-1185">Reference proteome</keyword>
<name>A0A5E4PGX9_9COXI</name>
<accession>A0A5E4PGX9</accession>
<evidence type="ECO:0000256" key="1">
    <source>
        <dbReference type="SAM" id="MobiDB-lite"/>
    </source>
</evidence>
<sequence>MHRREGQRGKEKSRERRVKRVPASHLERLKGVEVEKAEDSAHHVDLVHKVHKEHLRGRGWFLKTIKPTKEEPEHFQIEAALGDYYRLMVGVREPKNRPVAQRYDDSKTLELISKGVEGFKPLAKRPLNFKNPQQLKDLAEILVACYFLEEIDLHEDNIGFDKHNRVVKIDHGMSLWPIMQRYAVRGGKDVEHDIVPDELRRFPSTDEESQAAWGITADKADVLMCHPVFVAAKFKAMLKIALLPDEAIADIADAYVSDSHLVDEIAGHLIERRNQLIKSLYQVPEFIDYLIKNPRAVEDILADIDVYNGTFKEKDAHRRVSIDAMRRQYNSLFPEQGLKFLQVKHKMLTAIEERLTGLKGDAKLLAGIKKDFYTELKTDIGNVTSMQGLRKKFNDWLESRYEAQGPGDAHLGGKTYREILSHRRVFLNPIPPKSTGFISDMQALLVPEKKDKKQEKEPISYYYDESDEDRGYSDVNEKGSHRKREY</sequence>
<dbReference type="KEGG" id="asip:AQUSIP_09030"/>
<dbReference type="Proteomes" id="UP000324194">
    <property type="component" value="Chromosome 1"/>
</dbReference>
<reference evidence="2 3" key="1">
    <citation type="submission" date="2019-08" db="EMBL/GenBank/DDBJ databases">
        <authorList>
            <person name="Guy L."/>
        </authorList>
    </citation>
    <scope>NUCLEOTIDE SEQUENCE [LARGE SCALE GENOMIC DNA]</scope>
    <source>
        <strain evidence="2 3">SGT-108</strain>
    </source>
</reference>
<feature type="compositionally biased region" description="Basic and acidic residues" evidence="1">
    <location>
        <begin position="448"/>
        <end position="458"/>
    </location>
</feature>
<evidence type="ECO:0000313" key="2">
    <source>
        <dbReference type="EMBL" id="VVC75613.1"/>
    </source>
</evidence>
<feature type="region of interest" description="Disordered" evidence="1">
    <location>
        <begin position="448"/>
        <end position="486"/>
    </location>
</feature>
<evidence type="ECO:0000313" key="3">
    <source>
        <dbReference type="Proteomes" id="UP000324194"/>
    </source>
</evidence>
<dbReference type="RefSeq" id="WP_148338907.1">
    <property type="nucleotide sequence ID" value="NZ_LR699119.1"/>
</dbReference>
<feature type="region of interest" description="Disordered" evidence="1">
    <location>
        <begin position="1"/>
        <end position="23"/>
    </location>
</feature>
<organism evidence="2 3">
    <name type="scientific">Aquicella siphonis</name>
    <dbReference type="NCBI Taxonomy" id="254247"/>
    <lineage>
        <taxon>Bacteria</taxon>
        <taxon>Pseudomonadati</taxon>
        <taxon>Pseudomonadota</taxon>
        <taxon>Gammaproteobacteria</taxon>
        <taxon>Legionellales</taxon>
        <taxon>Coxiellaceae</taxon>
        <taxon>Aquicella</taxon>
    </lineage>
</organism>
<dbReference type="EMBL" id="LR699119">
    <property type="protein sequence ID" value="VVC75613.1"/>
    <property type="molecule type" value="Genomic_DNA"/>
</dbReference>